<protein>
    <submittedName>
        <fullName evidence="1">Uncharacterized protein</fullName>
    </submittedName>
</protein>
<dbReference type="EMBL" id="CM045765">
    <property type="protein sequence ID" value="KAI7999983.1"/>
    <property type="molecule type" value="Genomic_DNA"/>
</dbReference>
<organism evidence="1 2">
    <name type="scientific">Camellia lanceoleosa</name>
    <dbReference type="NCBI Taxonomy" id="1840588"/>
    <lineage>
        <taxon>Eukaryota</taxon>
        <taxon>Viridiplantae</taxon>
        <taxon>Streptophyta</taxon>
        <taxon>Embryophyta</taxon>
        <taxon>Tracheophyta</taxon>
        <taxon>Spermatophyta</taxon>
        <taxon>Magnoliopsida</taxon>
        <taxon>eudicotyledons</taxon>
        <taxon>Gunneridae</taxon>
        <taxon>Pentapetalae</taxon>
        <taxon>asterids</taxon>
        <taxon>Ericales</taxon>
        <taxon>Theaceae</taxon>
        <taxon>Camellia</taxon>
    </lineage>
</organism>
<evidence type="ECO:0000313" key="2">
    <source>
        <dbReference type="Proteomes" id="UP001060215"/>
    </source>
</evidence>
<keyword evidence="2" id="KW-1185">Reference proteome</keyword>
<reference evidence="1 2" key="1">
    <citation type="journal article" date="2022" name="Plant J.">
        <title>Chromosome-level genome of Camellia lanceoleosa provides a valuable resource for understanding genome evolution and self-incompatibility.</title>
        <authorList>
            <person name="Gong W."/>
            <person name="Xiao S."/>
            <person name="Wang L."/>
            <person name="Liao Z."/>
            <person name="Chang Y."/>
            <person name="Mo W."/>
            <person name="Hu G."/>
            <person name="Li W."/>
            <person name="Zhao G."/>
            <person name="Zhu H."/>
            <person name="Hu X."/>
            <person name="Ji K."/>
            <person name="Xiang X."/>
            <person name="Song Q."/>
            <person name="Yuan D."/>
            <person name="Jin S."/>
            <person name="Zhang L."/>
        </authorList>
    </citation>
    <scope>NUCLEOTIDE SEQUENCE [LARGE SCALE GENOMIC DNA]</scope>
    <source>
        <strain evidence="1">SQ_2022a</strain>
    </source>
</reference>
<accession>A0ACC0GHH2</accession>
<comment type="caution">
    <text evidence="1">The sequence shown here is derived from an EMBL/GenBank/DDBJ whole genome shotgun (WGS) entry which is preliminary data.</text>
</comment>
<proteinExistence type="predicted"/>
<evidence type="ECO:0000313" key="1">
    <source>
        <dbReference type="EMBL" id="KAI7999983.1"/>
    </source>
</evidence>
<gene>
    <name evidence="1" type="ORF">LOK49_LG09G01596</name>
</gene>
<dbReference type="Proteomes" id="UP001060215">
    <property type="component" value="Chromosome 8"/>
</dbReference>
<sequence>MRRVSGENNILALSGEDHKRKRGALVSFLKPEALKEYVGKMDEDGSFFTKANHDVISGTRDAHEVVWAASMTHMDETIFPNPSKIDPTRFEQQAPSPPYSVLWHSEEDQECVLDTKQY</sequence>
<name>A0ACC0GHH2_9ERIC</name>